<proteinExistence type="predicted"/>
<comment type="caution">
    <text evidence="2">The sequence shown here is derived from an EMBL/GenBank/DDBJ whole genome shotgun (WGS) entry which is preliminary data.</text>
</comment>
<dbReference type="STRING" id="584787.GCA_001247655_01648"/>
<dbReference type="InterPro" id="IPR041018">
    <property type="entry name" value="ADPRTs_Tse2"/>
</dbReference>
<accession>A0A3N1PTD4</accession>
<reference evidence="2 3" key="1">
    <citation type="submission" date="2018-11" db="EMBL/GenBank/DDBJ databases">
        <title>Genomic Encyclopedia of Type Strains, Phase IV (KMG-IV): sequencing the most valuable type-strain genomes for metagenomic binning, comparative biology and taxonomic classification.</title>
        <authorList>
            <person name="Goeker M."/>
        </authorList>
    </citation>
    <scope>NUCLEOTIDE SEQUENCE [LARGE SCALE GENOMIC DNA]</scope>
    <source>
        <strain evidence="2 3">DSM 21945</strain>
    </source>
</reference>
<organism evidence="2 3">
    <name type="scientific">Gallaecimonas pentaromativorans</name>
    <dbReference type="NCBI Taxonomy" id="584787"/>
    <lineage>
        <taxon>Bacteria</taxon>
        <taxon>Pseudomonadati</taxon>
        <taxon>Pseudomonadota</taxon>
        <taxon>Gammaproteobacteria</taxon>
        <taxon>Enterobacterales</taxon>
        <taxon>Gallaecimonadaceae</taxon>
        <taxon>Gallaecimonas</taxon>
    </lineage>
</organism>
<feature type="domain" description="Tse2 ADP-ribosyltransferase toxin" evidence="1">
    <location>
        <begin position="22"/>
        <end position="166"/>
    </location>
</feature>
<evidence type="ECO:0000313" key="3">
    <source>
        <dbReference type="Proteomes" id="UP000268033"/>
    </source>
</evidence>
<gene>
    <name evidence="2" type="ORF">EDC28_10157</name>
</gene>
<dbReference type="AlphaFoldDB" id="A0A3N1PTD4"/>
<dbReference type="RefSeq" id="WP_123420287.1">
    <property type="nucleotide sequence ID" value="NZ_RJUL01000001.1"/>
</dbReference>
<evidence type="ECO:0000259" key="1">
    <source>
        <dbReference type="Pfam" id="PF18648"/>
    </source>
</evidence>
<evidence type="ECO:0000313" key="2">
    <source>
        <dbReference type="EMBL" id="ROQ30371.1"/>
    </source>
</evidence>
<dbReference type="EMBL" id="RJUL01000001">
    <property type="protein sequence ID" value="ROQ30371.1"/>
    <property type="molecule type" value="Genomic_DNA"/>
</dbReference>
<dbReference type="Pfam" id="PF18648">
    <property type="entry name" value="ADPRTs_Tse2"/>
    <property type="match status" value="1"/>
</dbReference>
<protein>
    <recommendedName>
        <fullName evidence="1">Tse2 ADP-ribosyltransferase toxin domain-containing protein</fullName>
    </recommendedName>
</protein>
<keyword evidence="3" id="KW-1185">Reference proteome</keyword>
<name>A0A3N1PTD4_9GAMM</name>
<dbReference type="Proteomes" id="UP000268033">
    <property type="component" value="Unassembled WGS sequence"/>
</dbReference>
<sequence length="176" mass="20658">MKEHLIEQGTIKSFFAKMEILERIFDNDQDLTLCLWRASRTDHPAENPLHPDFERRDLGRGQFREADVTIREINGISYIVPKVYKKSVDSIWKVEGTSLFDRSKTFKGKRWEYIEIPAETPIPEGLLIIKDDYNERFGATHYSIVPNRMMTVDLFKKLLKDLLTNVVSMNEKRKHG</sequence>